<dbReference type="EMBL" id="PEDL01000039">
    <property type="protein sequence ID" value="PHV69249.1"/>
    <property type="molecule type" value="Genomic_DNA"/>
</dbReference>
<proteinExistence type="predicted"/>
<evidence type="ECO:0000313" key="1">
    <source>
        <dbReference type="EMBL" id="PHV69249.1"/>
    </source>
</evidence>
<gene>
    <name evidence="1" type="ORF">CS063_16815</name>
</gene>
<reference evidence="1" key="1">
    <citation type="submission" date="2017-10" db="EMBL/GenBank/DDBJ databases">
        <title>Genome sequence of cellulolytic Lachnospiraceae bacterium XHS1971 isolated from hotspring sediment.</title>
        <authorList>
            <person name="Vasudevan G."/>
            <person name="Joshi A.J."/>
            <person name="Hivarkar S."/>
            <person name="Lanjekar V.B."/>
            <person name="Dhakephalkar P.K."/>
            <person name="Dagar S."/>
        </authorList>
    </citation>
    <scope>NUCLEOTIDE SEQUENCE</scope>
    <source>
        <strain evidence="1">XHS1971</strain>
    </source>
</reference>
<accession>A0AC61D6B4</accession>
<organism evidence="1 2">
    <name type="scientific">Sporanaerobium hydrogeniformans</name>
    <dbReference type="NCBI Taxonomy" id="3072179"/>
    <lineage>
        <taxon>Bacteria</taxon>
        <taxon>Bacillati</taxon>
        <taxon>Bacillota</taxon>
        <taxon>Clostridia</taxon>
        <taxon>Lachnospirales</taxon>
        <taxon>Lachnospiraceae</taxon>
        <taxon>Sporanaerobium</taxon>
    </lineage>
</organism>
<dbReference type="Proteomes" id="UP000224460">
    <property type="component" value="Unassembled WGS sequence"/>
</dbReference>
<keyword evidence="2" id="KW-1185">Reference proteome</keyword>
<protein>
    <submittedName>
        <fullName evidence="1">Uncharacterized protein</fullName>
    </submittedName>
</protein>
<comment type="caution">
    <text evidence="1">The sequence shown here is derived from an EMBL/GenBank/DDBJ whole genome shotgun (WGS) entry which is preliminary data.</text>
</comment>
<name>A0AC61D6B4_9FIRM</name>
<evidence type="ECO:0000313" key="2">
    <source>
        <dbReference type="Proteomes" id="UP000224460"/>
    </source>
</evidence>
<sequence length="295" mass="34343">MGKYKIPKKLKWKYRTIKIFIVGIATALVASLSFAYLLYIRNNEFGFSTCLNIFGGLTTGLIILAYTYLSNKNLKNVTNIVEMLNELDLLPIYRANELDFCTDANWPSEEQMLDHGIDLDTILEDNEGCVYALLTYKEYLNNLNLQFNKIKDFSEQYLLLPLAFDTYKGELDRAITSFSEYQIEDMYKMPPYLVRKSSNGDIIDIYNNENDAKQYIKEHSGVESDNEYYIDPPGNMYAVSYVFHQGAEISVENVYNEWIDKMNTLYDKIEQFNSDLLKCKKSICDYHDKNINIVH</sequence>